<keyword evidence="5" id="KW-1185">Reference proteome</keyword>
<dbReference type="STRING" id="391936.S7S_16535"/>
<protein>
    <recommendedName>
        <fullName evidence="3">CRM domain-containing protein</fullName>
    </recommendedName>
</protein>
<dbReference type="InterPro" id="IPR051925">
    <property type="entry name" value="RNA-binding_domain"/>
</dbReference>
<dbReference type="KEGG" id="apac:S7S_16535"/>
<dbReference type="InterPro" id="IPR035920">
    <property type="entry name" value="YhbY-like_sf"/>
</dbReference>
<dbReference type="GO" id="GO:0003723">
    <property type="term" value="F:RNA binding"/>
    <property type="evidence" value="ECO:0007669"/>
    <property type="project" value="UniProtKB-UniRule"/>
</dbReference>
<dbReference type="InterPro" id="IPR017924">
    <property type="entry name" value="RNA-binding_YhbY"/>
</dbReference>
<dbReference type="NCBIfam" id="TIGR00253">
    <property type="entry name" value="RNA_bind_YhbY"/>
    <property type="match status" value="1"/>
</dbReference>
<dbReference type="PANTHER" id="PTHR40065:SF3">
    <property type="entry name" value="RNA-BINDING PROTEIN YHBY"/>
    <property type="match status" value="1"/>
</dbReference>
<evidence type="ECO:0000256" key="1">
    <source>
        <dbReference type="ARBA" id="ARBA00022884"/>
    </source>
</evidence>
<keyword evidence="1 2" id="KW-0694">RNA-binding</keyword>
<dbReference type="SMART" id="SM01103">
    <property type="entry name" value="CRS1_YhbY"/>
    <property type="match status" value="1"/>
</dbReference>
<proteinExistence type="predicted"/>
<dbReference type="InterPro" id="IPR001890">
    <property type="entry name" value="RNA-binding_CRM"/>
</dbReference>
<evidence type="ECO:0000259" key="3">
    <source>
        <dbReference type="PROSITE" id="PS51295"/>
    </source>
</evidence>
<accession>A0A0B4XMV0</accession>
<feature type="domain" description="CRM" evidence="3">
    <location>
        <begin position="1"/>
        <end position="97"/>
    </location>
</feature>
<evidence type="ECO:0000256" key="2">
    <source>
        <dbReference type="PROSITE-ProRule" id="PRU00626"/>
    </source>
</evidence>
<dbReference type="Gene3D" id="3.30.110.60">
    <property type="entry name" value="YhbY-like"/>
    <property type="match status" value="1"/>
</dbReference>
<dbReference type="PROSITE" id="PS51295">
    <property type="entry name" value="CRM"/>
    <property type="match status" value="1"/>
</dbReference>
<gene>
    <name evidence="4" type="ORF">S7S_16535</name>
</gene>
<evidence type="ECO:0000313" key="4">
    <source>
        <dbReference type="EMBL" id="AJD49719.1"/>
    </source>
</evidence>
<dbReference type="Pfam" id="PF01985">
    <property type="entry name" value="CRS1_YhbY"/>
    <property type="match status" value="1"/>
</dbReference>
<dbReference type="OrthoDB" id="9797519at2"/>
<dbReference type="RefSeq" id="WP_008733143.1">
    <property type="nucleotide sequence ID" value="NZ_CP004387.1"/>
</dbReference>
<dbReference type="HOGENOM" id="CLU_095994_2_1_6"/>
<name>A0A0B4XMV0_9GAMM</name>
<dbReference type="PANTHER" id="PTHR40065">
    <property type="entry name" value="RNA-BINDING PROTEIN YHBY"/>
    <property type="match status" value="1"/>
</dbReference>
<reference evidence="4 5" key="1">
    <citation type="journal article" date="2012" name="J. Bacteriol.">
        <title>Genome sequence of an alkane-degrading bacterium, Alcanivorax pacificus type strain W11-5, isolated from deep sea sediment.</title>
        <authorList>
            <person name="Lai Q."/>
            <person name="Shao Z."/>
        </authorList>
    </citation>
    <scope>NUCLEOTIDE SEQUENCE [LARGE SCALE GENOMIC DNA]</scope>
    <source>
        <strain evidence="4 5">W11-5</strain>
    </source>
</reference>
<dbReference type="AlphaFoldDB" id="A0A0B4XMV0"/>
<organism evidence="4 5">
    <name type="scientific">Isoalcanivorax pacificus W11-5</name>
    <dbReference type="NCBI Taxonomy" id="391936"/>
    <lineage>
        <taxon>Bacteria</taxon>
        <taxon>Pseudomonadati</taxon>
        <taxon>Pseudomonadota</taxon>
        <taxon>Gammaproteobacteria</taxon>
        <taxon>Oceanospirillales</taxon>
        <taxon>Alcanivoracaceae</taxon>
        <taxon>Isoalcanivorax</taxon>
    </lineage>
</organism>
<dbReference type="SUPFAM" id="SSF75471">
    <property type="entry name" value="YhbY-like"/>
    <property type="match status" value="1"/>
</dbReference>
<dbReference type="Proteomes" id="UP000006764">
    <property type="component" value="Chromosome"/>
</dbReference>
<sequence length="104" mass="11577">MPLSAQDIRRFRAIGHHLKPILIFGGNGLSESFLGELDARLEDHELIKVRVNAETRDDRATVVEALLKASRAELVQRIGNIALIYRGAKKPNPKLSNILRAQQG</sequence>
<evidence type="ECO:0000313" key="5">
    <source>
        <dbReference type="Proteomes" id="UP000006764"/>
    </source>
</evidence>
<dbReference type="EMBL" id="CP004387">
    <property type="protein sequence ID" value="AJD49719.1"/>
    <property type="molecule type" value="Genomic_DNA"/>
</dbReference>